<feature type="compositionally biased region" description="Basic and acidic residues" evidence="1">
    <location>
        <begin position="1"/>
        <end position="10"/>
    </location>
</feature>
<dbReference type="GeneID" id="30073459"/>
<organism evidence="2 3">
    <name type="scientific">Gibberella moniliformis (strain M3125 / FGSC 7600)</name>
    <name type="common">Maize ear and stalk rot fungus</name>
    <name type="synonym">Fusarium verticillioides</name>
    <dbReference type="NCBI Taxonomy" id="334819"/>
    <lineage>
        <taxon>Eukaryota</taxon>
        <taxon>Fungi</taxon>
        <taxon>Dikarya</taxon>
        <taxon>Ascomycota</taxon>
        <taxon>Pezizomycotina</taxon>
        <taxon>Sordariomycetes</taxon>
        <taxon>Hypocreomycetidae</taxon>
        <taxon>Hypocreales</taxon>
        <taxon>Nectriaceae</taxon>
        <taxon>Fusarium</taxon>
        <taxon>Fusarium fujikuroi species complex</taxon>
    </lineage>
</organism>
<dbReference type="KEGG" id="fvr:FVEG_16583"/>
<feature type="region of interest" description="Disordered" evidence="1">
    <location>
        <begin position="1"/>
        <end position="36"/>
    </location>
</feature>
<dbReference type="Proteomes" id="UP000009096">
    <property type="component" value="Chromosome 5"/>
</dbReference>
<dbReference type="EMBL" id="CM000582">
    <property type="protein sequence ID" value="EWG50103.1"/>
    <property type="molecule type" value="Genomic_DNA"/>
</dbReference>
<accession>W7MEV7</accession>
<dbReference type="VEuPathDB" id="FungiDB:FVEG_16583"/>
<protein>
    <submittedName>
        <fullName evidence="2">Uncharacterized protein</fullName>
    </submittedName>
</protein>
<evidence type="ECO:0000313" key="2">
    <source>
        <dbReference type="EMBL" id="EWG50103.1"/>
    </source>
</evidence>
<name>W7MEV7_GIBM7</name>
<sequence length="105" mass="12131">MSGHKNDRQRTNPACDSSDEEPQPEEPRTYRSRVEEYANKPDWPRQPLYEINEIVYVKVPGERQPAGPYIIISTNFENRTYGLKRQDTGQTHSTAVAEVDLRVLV</sequence>
<dbReference type="EMBL" id="DS022253">
    <property type="protein sequence ID" value="EWG50103.1"/>
    <property type="molecule type" value="Genomic_DNA"/>
</dbReference>
<dbReference type="OrthoDB" id="4759798at2759"/>
<evidence type="ECO:0000313" key="3">
    <source>
        <dbReference type="Proteomes" id="UP000009096"/>
    </source>
</evidence>
<gene>
    <name evidence="2" type="ORF">FVEG_16583</name>
</gene>
<keyword evidence="3" id="KW-1185">Reference proteome</keyword>
<dbReference type="AlphaFoldDB" id="W7MEV7"/>
<proteinExistence type="predicted"/>
<evidence type="ECO:0000256" key="1">
    <source>
        <dbReference type="SAM" id="MobiDB-lite"/>
    </source>
</evidence>
<dbReference type="RefSeq" id="XP_018756294.1">
    <property type="nucleotide sequence ID" value="XM_018905830.1"/>
</dbReference>
<reference evidence="2 3" key="1">
    <citation type="journal article" date="2010" name="Nature">
        <title>Comparative genomics reveals mobile pathogenicity chromosomes in Fusarium.</title>
        <authorList>
            <person name="Ma L.J."/>
            <person name="van der Does H.C."/>
            <person name="Borkovich K.A."/>
            <person name="Coleman J.J."/>
            <person name="Daboussi M.J."/>
            <person name="Di Pietro A."/>
            <person name="Dufresne M."/>
            <person name="Freitag M."/>
            <person name="Grabherr M."/>
            <person name="Henrissat B."/>
            <person name="Houterman P.M."/>
            <person name="Kang S."/>
            <person name="Shim W.B."/>
            <person name="Woloshuk C."/>
            <person name="Xie X."/>
            <person name="Xu J.R."/>
            <person name="Antoniw J."/>
            <person name="Baker S.E."/>
            <person name="Bluhm B.H."/>
            <person name="Breakspear A."/>
            <person name="Brown D.W."/>
            <person name="Butchko R.A."/>
            <person name="Chapman S."/>
            <person name="Coulson R."/>
            <person name="Coutinho P.M."/>
            <person name="Danchin E.G."/>
            <person name="Diener A."/>
            <person name="Gale L.R."/>
            <person name="Gardiner D.M."/>
            <person name="Goff S."/>
            <person name="Hammond-Kosack K.E."/>
            <person name="Hilburn K."/>
            <person name="Hua-Van A."/>
            <person name="Jonkers W."/>
            <person name="Kazan K."/>
            <person name="Kodira C.D."/>
            <person name="Koehrsen M."/>
            <person name="Kumar L."/>
            <person name="Lee Y.H."/>
            <person name="Li L."/>
            <person name="Manners J.M."/>
            <person name="Miranda-Saavedra D."/>
            <person name="Mukherjee M."/>
            <person name="Park G."/>
            <person name="Park J."/>
            <person name="Park S.Y."/>
            <person name="Proctor R.H."/>
            <person name="Regev A."/>
            <person name="Ruiz-Roldan M.C."/>
            <person name="Sain D."/>
            <person name="Sakthikumar S."/>
            <person name="Sykes S."/>
            <person name="Schwartz D.C."/>
            <person name="Turgeon B.G."/>
            <person name="Wapinski I."/>
            <person name="Yoder O."/>
            <person name="Young S."/>
            <person name="Zeng Q."/>
            <person name="Zhou S."/>
            <person name="Galagan J."/>
            <person name="Cuomo C.A."/>
            <person name="Kistler H.C."/>
            <person name="Rep M."/>
        </authorList>
    </citation>
    <scope>NUCLEOTIDE SEQUENCE [LARGE SCALE GENOMIC DNA]</scope>
    <source>
        <strain evidence="3">M3125 / FGSC 7600</strain>
    </source>
</reference>
<feature type="compositionally biased region" description="Basic and acidic residues" evidence="1">
    <location>
        <begin position="25"/>
        <end position="36"/>
    </location>
</feature>